<dbReference type="AlphaFoldDB" id="A0A8S8XHV8"/>
<comment type="caution">
    <text evidence="1">The sequence shown here is derived from an EMBL/GenBank/DDBJ whole genome shotgun (WGS) entry which is preliminary data.</text>
</comment>
<sequence length="387" mass="41446">MKIEFVGQPDGPQRTGDWLLNRLGESNWQNFWATVAFAKQSGTGHLTDALQKFATSRSVLLGVGIDHHGTSLEAVQDLVTAVGADNLFLCHHASLAHTFHPKAFLFADKKRATALVGSGNLTEGGLFTNYEAATAIQFDLTIASDKTAFTALRTAMTTWLNPAHGIARNASAALLAQLTSSGDLPTEVQMKAVLKQANAKPAGTTAATASPFGKPIIAKAPPRPNKKPQNVAGPTSVAAQTASAMLGELRWRKPNLAKSDAQQPKGKSSPTGVLRLSQSRFKVNGELISSARYFRNDVFGHLAWADSTPKKSVATAQFMLLNGKKPMGGPFTLMVSHQPSREAKQKNVTTVLHWGAASPIVRETNVLKRTLELYGPNDAGQFTIVFV</sequence>
<proteinExistence type="predicted"/>
<dbReference type="RefSeq" id="WP_420243998.1">
    <property type="nucleotide sequence ID" value="NZ_BOPV01000001.1"/>
</dbReference>
<evidence type="ECO:0008006" key="3">
    <source>
        <dbReference type="Google" id="ProtNLM"/>
    </source>
</evidence>
<dbReference type="Proteomes" id="UP000681075">
    <property type="component" value="Unassembled WGS sequence"/>
</dbReference>
<name>A0A8S8XHV8_9PROT</name>
<evidence type="ECO:0000313" key="1">
    <source>
        <dbReference type="EMBL" id="GIL40795.1"/>
    </source>
</evidence>
<evidence type="ECO:0000313" key="2">
    <source>
        <dbReference type="Proteomes" id="UP000681075"/>
    </source>
</evidence>
<dbReference type="EMBL" id="BOPV01000001">
    <property type="protein sequence ID" value="GIL40795.1"/>
    <property type="molecule type" value="Genomic_DNA"/>
</dbReference>
<gene>
    <name evidence="1" type="ORF">TMPK1_30320</name>
</gene>
<organism evidence="1 2">
    <name type="scientific">Roseiterribacter gracilis</name>
    <dbReference type="NCBI Taxonomy" id="2812848"/>
    <lineage>
        <taxon>Bacteria</taxon>
        <taxon>Pseudomonadati</taxon>
        <taxon>Pseudomonadota</taxon>
        <taxon>Alphaproteobacteria</taxon>
        <taxon>Rhodospirillales</taxon>
        <taxon>Roseiterribacteraceae</taxon>
        <taxon>Roseiterribacter</taxon>
    </lineage>
</organism>
<accession>A0A8S8XHV8</accession>
<reference evidence="1" key="1">
    <citation type="submission" date="2021-02" db="EMBL/GenBank/DDBJ databases">
        <title>Genome sequence of Rhodospirillales sp. strain TMPK1 isolated from soil.</title>
        <authorList>
            <person name="Nakai R."/>
            <person name="Kusada H."/>
            <person name="Tamaki H."/>
        </authorList>
    </citation>
    <scope>NUCLEOTIDE SEQUENCE</scope>
    <source>
        <strain evidence="1">TMPK1</strain>
    </source>
</reference>
<keyword evidence="2" id="KW-1185">Reference proteome</keyword>
<dbReference type="Gene3D" id="3.30.870.10">
    <property type="entry name" value="Endonuclease Chain A"/>
    <property type="match status" value="1"/>
</dbReference>
<dbReference type="CDD" id="cd09117">
    <property type="entry name" value="PLDc_Bfil_DEXD_like"/>
    <property type="match status" value="1"/>
</dbReference>
<protein>
    <recommendedName>
        <fullName evidence="3">Phospholipase D-like domain-containing protein</fullName>
    </recommendedName>
</protein>